<dbReference type="AlphaFoldDB" id="A0A8H7GVT0"/>
<feature type="chain" id="PRO_5034865249" evidence="1">
    <location>
        <begin position="20"/>
        <end position="243"/>
    </location>
</feature>
<proteinExistence type="predicted"/>
<sequence>MRTCLTLVATAILSSLAAAAPMTANVDGKPISKVVLPQSVSIKNIDSESALFKREEDVTLYQAQLTRKIRDVFQHEMSLLMETFDYESWENARAYYELTLAQIEAQVEEVKELSGGNFDVDTELSRLRNMQKAMTGIAEKILDLGERNFAGKDLVKGMMLLSVEVFALSDVQGHADTLNPRFSRKYDEIKSRVASLMEDAEDEFLMTRKLRDLFEEYTRRVNFSIRQVTRSMETDGQKFMKFD</sequence>
<organism evidence="2 3">
    <name type="scientific">Metschnikowia pulcherrima</name>
    <dbReference type="NCBI Taxonomy" id="27326"/>
    <lineage>
        <taxon>Eukaryota</taxon>
        <taxon>Fungi</taxon>
        <taxon>Dikarya</taxon>
        <taxon>Ascomycota</taxon>
        <taxon>Saccharomycotina</taxon>
        <taxon>Pichiomycetes</taxon>
        <taxon>Metschnikowiaceae</taxon>
        <taxon>Metschnikowia</taxon>
    </lineage>
</organism>
<evidence type="ECO:0000256" key="1">
    <source>
        <dbReference type="SAM" id="SignalP"/>
    </source>
</evidence>
<name>A0A8H7GVT0_9ASCO</name>
<protein>
    <submittedName>
        <fullName evidence="2">Uncharacterized protein</fullName>
    </submittedName>
</protein>
<dbReference type="Proteomes" id="UP000649328">
    <property type="component" value="Unassembled WGS sequence"/>
</dbReference>
<dbReference type="EMBL" id="JACBPP010000003">
    <property type="protein sequence ID" value="KAF8003454.1"/>
    <property type="molecule type" value="Genomic_DNA"/>
</dbReference>
<accession>A0A8H7GVT0</accession>
<feature type="signal peptide" evidence="1">
    <location>
        <begin position="1"/>
        <end position="19"/>
    </location>
</feature>
<keyword evidence="3" id="KW-1185">Reference proteome</keyword>
<keyword evidence="1" id="KW-0732">Signal</keyword>
<gene>
    <name evidence="2" type="ORF">HF325_002699</name>
</gene>
<evidence type="ECO:0000313" key="2">
    <source>
        <dbReference type="EMBL" id="KAF8003454.1"/>
    </source>
</evidence>
<reference evidence="2" key="1">
    <citation type="submission" date="2020-10" db="EMBL/GenBank/DDBJ databases">
        <title>The Whole-Genome Sequence of Metschnikowia persimmonesis, a Novel Endophytic Yeast Species Isolated from Medicinal Plant Diospyros kaki Thumb.</title>
        <authorList>
            <person name="Rahmat E."/>
            <person name="Kang Y."/>
        </authorList>
    </citation>
    <scope>NUCLEOTIDE SEQUENCE</scope>
    <source>
        <strain evidence="2">KIOM G15050</strain>
    </source>
</reference>
<evidence type="ECO:0000313" key="3">
    <source>
        <dbReference type="Proteomes" id="UP000649328"/>
    </source>
</evidence>
<comment type="caution">
    <text evidence="2">The sequence shown here is derived from an EMBL/GenBank/DDBJ whole genome shotgun (WGS) entry which is preliminary data.</text>
</comment>